<evidence type="ECO:0000256" key="1">
    <source>
        <dbReference type="SAM" id="SignalP"/>
    </source>
</evidence>
<organism evidence="2 3">
    <name type="scientific">Lentithecium fluviatile CBS 122367</name>
    <dbReference type="NCBI Taxonomy" id="1168545"/>
    <lineage>
        <taxon>Eukaryota</taxon>
        <taxon>Fungi</taxon>
        <taxon>Dikarya</taxon>
        <taxon>Ascomycota</taxon>
        <taxon>Pezizomycotina</taxon>
        <taxon>Dothideomycetes</taxon>
        <taxon>Pleosporomycetidae</taxon>
        <taxon>Pleosporales</taxon>
        <taxon>Massarineae</taxon>
        <taxon>Lentitheciaceae</taxon>
        <taxon>Lentithecium</taxon>
    </lineage>
</organism>
<dbReference type="Proteomes" id="UP000799291">
    <property type="component" value="Unassembled WGS sequence"/>
</dbReference>
<reference evidence="2" key="1">
    <citation type="journal article" date="2020" name="Stud. Mycol.">
        <title>101 Dothideomycetes genomes: a test case for predicting lifestyles and emergence of pathogens.</title>
        <authorList>
            <person name="Haridas S."/>
            <person name="Albert R."/>
            <person name="Binder M."/>
            <person name="Bloem J."/>
            <person name="Labutti K."/>
            <person name="Salamov A."/>
            <person name="Andreopoulos B."/>
            <person name="Baker S."/>
            <person name="Barry K."/>
            <person name="Bills G."/>
            <person name="Bluhm B."/>
            <person name="Cannon C."/>
            <person name="Castanera R."/>
            <person name="Culley D."/>
            <person name="Daum C."/>
            <person name="Ezra D."/>
            <person name="Gonzalez J."/>
            <person name="Henrissat B."/>
            <person name="Kuo A."/>
            <person name="Liang C."/>
            <person name="Lipzen A."/>
            <person name="Lutzoni F."/>
            <person name="Magnuson J."/>
            <person name="Mondo S."/>
            <person name="Nolan M."/>
            <person name="Ohm R."/>
            <person name="Pangilinan J."/>
            <person name="Park H.-J."/>
            <person name="Ramirez L."/>
            <person name="Alfaro M."/>
            <person name="Sun H."/>
            <person name="Tritt A."/>
            <person name="Yoshinaga Y."/>
            <person name="Zwiers L.-H."/>
            <person name="Turgeon B."/>
            <person name="Goodwin S."/>
            <person name="Spatafora J."/>
            <person name="Crous P."/>
            <person name="Grigoriev I."/>
        </authorList>
    </citation>
    <scope>NUCLEOTIDE SEQUENCE</scope>
    <source>
        <strain evidence="2">CBS 122367</strain>
    </source>
</reference>
<feature type="signal peptide" evidence="1">
    <location>
        <begin position="1"/>
        <end position="19"/>
    </location>
</feature>
<evidence type="ECO:0000313" key="3">
    <source>
        <dbReference type="Proteomes" id="UP000799291"/>
    </source>
</evidence>
<dbReference type="EMBL" id="MU005571">
    <property type="protein sequence ID" value="KAF2690065.1"/>
    <property type="molecule type" value="Genomic_DNA"/>
</dbReference>
<proteinExistence type="predicted"/>
<sequence length="83" mass="9089">MVGVLWSGHLGVKVLVVACQSMFRAEAKAGDQDKTTYLNPQYLTAMRNHLISSHDLGENAHDQIGFLGRLTIGIFGTFGIRTN</sequence>
<feature type="chain" id="PRO_5026020023" evidence="1">
    <location>
        <begin position="20"/>
        <end position="83"/>
    </location>
</feature>
<dbReference type="AlphaFoldDB" id="A0A6G1JIS0"/>
<keyword evidence="3" id="KW-1185">Reference proteome</keyword>
<name>A0A6G1JIS0_9PLEO</name>
<accession>A0A6G1JIS0</accession>
<keyword evidence="1" id="KW-0732">Signal</keyword>
<protein>
    <submittedName>
        <fullName evidence="2">Uncharacterized protein</fullName>
    </submittedName>
</protein>
<gene>
    <name evidence="2" type="ORF">K458DRAFT_412899</name>
</gene>
<evidence type="ECO:0000313" key="2">
    <source>
        <dbReference type="EMBL" id="KAF2690065.1"/>
    </source>
</evidence>